<dbReference type="PANTHER" id="PTHR30151">
    <property type="entry name" value="ALKANE SULFONATE ABC TRANSPORTER-RELATED, MEMBRANE SUBUNIT"/>
    <property type="match status" value="1"/>
</dbReference>
<dbReference type="Proteomes" id="UP000305546">
    <property type="component" value="Unassembled WGS sequence"/>
</dbReference>
<protein>
    <submittedName>
        <fullName evidence="9">ABC transporter permease</fullName>
    </submittedName>
</protein>
<dbReference type="PANTHER" id="PTHR30151:SF25">
    <property type="entry name" value="TAURINE TRANSPORT SYSTEM PERMEASE PROTEIN TAUC"/>
    <property type="match status" value="1"/>
</dbReference>
<dbReference type="GO" id="GO:0055085">
    <property type="term" value="P:transmembrane transport"/>
    <property type="evidence" value="ECO:0007669"/>
    <property type="project" value="InterPro"/>
</dbReference>
<feature type="transmembrane region" description="Helical" evidence="7">
    <location>
        <begin position="121"/>
        <end position="140"/>
    </location>
</feature>
<accession>A0A5C4M4P2</accession>
<evidence type="ECO:0000256" key="4">
    <source>
        <dbReference type="ARBA" id="ARBA00022692"/>
    </source>
</evidence>
<evidence type="ECO:0000256" key="2">
    <source>
        <dbReference type="ARBA" id="ARBA00022448"/>
    </source>
</evidence>
<feature type="transmembrane region" description="Helical" evidence="7">
    <location>
        <begin position="161"/>
        <end position="189"/>
    </location>
</feature>
<dbReference type="PROSITE" id="PS50928">
    <property type="entry name" value="ABC_TM1"/>
    <property type="match status" value="1"/>
</dbReference>
<evidence type="ECO:0000259" key="8">
    <source>
        <dbReference type="PROSITE" id="PS50928"/>
    </source>
</evidence>
<proteinExistence type="inferred from homology"/>
<evidence type="ECO:0000256" key="3">
    <source>
        <dbReference type="ARBA" id="ARBA00022475"/>
    </source>
</evidence>
<dbReference type="CDD" id="cd06261">
    <property type="entry name" value="TM_PBP2"/>
    <property type="match status" value="1"/>
</dbReference>
<keyword evidence="5 7" id="KW-1133">Transmembrane helix</keyword>
<evidence type="ECO:0000313" key="10">
    <source>
        <dbReference type="Proteomes" id="UP000305546"/>
    </source>
</evidence>
<dbReference type="EMBL" id="VDFW01000004">
    <property type="protein sequence ID" value="TNC28119.1"/>
    <property type="molecule type" value="Genomic_DNA"/>
</dbReference>
<feature type="transmembrane region" description="Helical" evidence="7">
    <location>
        <begin position="95"/>
        <end position="115"/>
    </location>
</feature>
<sequence>MRTVLRRLTGLAAFLALWEAVGRSGVIKAGVLPPPSTVLGQFFRLLGDPKFLGDAASTLLSWVIAILLATVIAVPLGILLGGLRPLRLLTGPVIEFLRPLPTVALIPLVVLLLGSGAQTKIALATFASVWPILFNTMYAFGEIDRQVLDTARAFRTPRTRLVYAVILPSVAPFVMTGVRLSAAVGLIVLVSTEFLSGNSIGVGQYVYFWGSSALRMDIVLAGTIFVGLVGYLVNIGLLGLQRRWLGWAATGGAV</sequence>
<keyword evidence="4 7" id="KW-0812">Transmembrane</keyword>
<comment type="subcellular location">
    <subcellularLocation>
        <location evidence="1 7">Cell membrane</location>
        <topology evidence="1 7">Multi-pass membrane protein</topology>
    </subcellularLocation>
</comment>
<dbReference type="GO" id="GO:0005886">
    <property type="term" value="C:plasma membrane"/>
    <property type="evidence" value="ECO:0007669"/>
    <property type="project" value="UniProtKB-SubCell"/>
</dbReference>
<keyword evidence="6 7" id="KW-0472">Membrane</keyword>
<feature type="transmembrane region" description="Helical" evidence="7">
    <location>
        <begin position="59"/>
        <end position="83"/>
    </location>
</feature>
<gene>
    <name evidence="9" type="ORF">FG385_06740</name>
</gene>
<dbReference type="OrthoDB" id="5458199at2"/>
<dbReference type="InterPro" id="IPR000515">
    <property type="entry name" value="MetI-like"/>
</dbReference>
<dbReference type="Gene3D" id="1.10.3720.10">
    <property type="entry name" value="MetI-like"/>
    <property type="match status" value="1"/>
</dbReference>
<feature type="domain" description="ABC transmembrane type-1" evidence="8">
    <location>
        <begin position="55"/>
        <end position="237"/>
    </location>
</feature>
<dbReference type="AlphaFoldDB" id="A0A5C4M4P2"/>
<dbReference type="RefSeq" id="WP_139095736.1">
    <property type="nucleotide sequence ID" value="NZ_VDFW01000004.1"/>
</dbReference>
<keyword evidence="3" id="KW-1003">Cell membrane</keyword>
<comment type="similarity">
    <text evidence="7">Belongs to the binding-protein-dependent transport system permease family.</text>
</comment>
<evidence type="ECO:0000313" key="9">
    <source>
        <dbReference type="EMBL" id="TNC28119.1"/>
    </source>
</evidence>
<feature type="transmembrane region" description="Helical" evidence="7">
    <location>
        <begin position="218"/>
        <end position="240"/>
    </location>
</feature>
<organism evidence="9 10">
    <name type="scientific">Amycolatopsis alkalitolerans</name>
    <dbReference type="NCBI Taxonomy" id="2547244"/>
    <lineage>
        <taxon>Bacteria</taxon>
        <taxon>Bacillati</taxon>
        <taxon>Actinomycetota</taxon>
        <taxon>Actinomycetes</taxon>
        <taxon>Pseudonocardiales</taxon>
        <taxon>Pseudonocardiaceae</taxon>
        <taxon>Amycolatopsis</taxon>
    </lineage>
</organism>
<keyword evidence="10" id="KW-1185">Reference proteome</keyword>
<dbReference type="GO" id="GO:0010438">
    <property type="term" value="P:cellular response to sulfur starvation"/>
    <property type="evidence" value="ECO:0007669"/>
    <property type="project" value="TreeGrafter"/>
</dbReference>
<dbReference type="Pfam" id="PF00528">
    <property type="entry name" value="BPD_transp_1"/>
    <property type="match status" value="1"/>
</dbReference>
<evidence type="ECO:0000256" key="1">
    <source>
        <dbReference type="ARBA" id="ARBA00004651"/>
    </source>
</evidence>
<dbReference type="SUPFAM" id="SSF161098">
    <property type="entry name" value="MetI-like"/>
    <property type="match status" value="1"/>
</dbReference>
<dbReference type="InterPro" id="IPR035906">
    <property type="entry name" value="MetI-like_sf"/>
</dbReference>
<evidence type="ECO:0000256" key="7">
    <source>
        <dbReference type="RuleBase" id="RU363032"/>
    </source>
</evidence>
<reference evidence="9 10" key="1">
    <citation type="submission" date="2019-06" db="EMBL/GenBank/DDBJ databases">
        <title>Amycolatopsis alkalitolerans sp. nov., isolated from Gastrodia elata Blume.</title>
        <authorList>
            <person name="Narsing Rao M.P."/>
            <person name="Li W.J."/>
        </authorList>
    </citation>
    <scope>NUCLEOTIDE SEQUENCE [LARGE SCALE GENOMIC DNA]</scope>
    <source>
        <strain evidence="9 10">SYSUP0005</strain>
    </source>
</reference>
<evidence type="ECO:0000256" key="5">
    <source>
        <dbReference type="ARBA" id="ARBA00022989"/>
    </source>
</evidence>
<evidence type="ECO:0000256" key="6">
    <source>
        <dbReference type="ARBA" id="ARBA00023136"/>
    </source>
</evidence>
<keyword evidence="2 7" id="KW-0813">Transport</keyword>
<comment type="caution">
    <text evidence="9">The sequence shown here is derived from an EMBL/GenBank/DDBJ whole genome shotgun (WGS) entry which is preliminary data.</text>
</comment>
<name>A0A5C4M4P2_9PSEU</name>